<evidence type="ECO:0000313" key="3">
    <source>
        <dbReference type="EMBL" id="AEN80282.1"/>
    </source>
</evidence>
<feature type="region of interest" description="Disordered" evidence="1">
    <location>
        <begin position="517"/>
        <end position="553"/>
    </location>
</feature>
<feature type="compositionally biased region" description="Basic and acidic residues" evidence="1">
    <location>
        <begin position="351"/>
        <end position="360"/>
    </location>
</feature>
<sequence length="601" mass="66133">MRAMMVVFITANCITINPDIIFATTDSEDSSLNTDEWEEEKTEEQPSEINTGPRYETVREVSSRDIKELEKSNKVKDANKADLIAMLKAKAEKGPNNNNNNNNNSEQSGNVAINEEASGADRPTLQVERRHPGLSSDSAAEIKKRRKAIASSDSELESLTYPDKTTKTNKKKVAKESIVDASESDLDSSMQSADESTPQPLKANQQPFFPKVFKKIKDAGKWVRDKIDENPEVKKAIVDKGAGLIDQLLTKEKSEEVNASDFPPPPTDEELRLALPETPMLLGFNASTTSEPSSFEFPPPPTDGELEIMRETASSLDSSFTRGDLASLRSAINRHSQNFSDFPPIPTEEELNGRGDRPTSEEFSSLDSSDFTDDENSETTEEEIDRLADLRDRGTGKHSRNAGFLPLNPFNSSPVPSLSPKVPKISAPALVSDITKKAPFKNPSQPLNVFNKKTTTTTVLKKITPVNIAPKLATLPTTKPQETAIGENQAPFKEKQADTNNQPIDMPSLPVIQKEVTERNKEEMKPQTEEKMVGESEPANDVNGKKRSAGMEEGKLIAKSAEDEKVKEEPANHTTLILAMLAIGVFSLGAFIKIIQLRKNS</sequence>
<feature type="compositionally biased region" description="Acidic residues" evidence="1">
    <location>
        <begin position="35"/>
        <end position="46"/>
    </location>
</feature>
<name>G3FFE8_LISMN</name>
<dbReference type="AlphaFoldDB" id="G3FFE8"/>
<feature type="compositionally biased region" description="Acidic residues" evidence="1">
    <location>
        <begin position="370"/>
        <end position="384"/>
    </location>
</feature>
<evidence type="ECO:0000256" key="2">
    <source>
        <dbReference type="SAM" id="Phobius"/>
    </source>
</evidence>
<feature type="region of interest" description="Disordered" evidence="1">
    <location>
        <begin position="29"/>
        <end position="61"/>
    </location>
</feature>
<dbReference type="EMBL" id="JF712519">
    <property type="protein sequence ID" value="AEN80282.1"/>
    <property type="molecule type" value="Genomic_DNA"/>
</dbReference>
<gene>
    <name evidence="3" type="primary">actA</name>
</gene>
<accession>G3FFE8</accession>
<keyword evidence="2" id="KW-0812">Transmembrane</keyword>
<proteinExistence type="predicted"/>
<organism evidence="3">
    <name type="scientific">Listeria monocytogenes</name>
    <dbReference type="NCBI Taxonomy" id="1639"/>
    <lineage>
        <taxon>Bacteria</taxon>
        <taxon>Bacillati</taxon>
        <taxon>Bacillota</taxon>
        <taxon>Bacilli</taxon>
        <taxon>Bacillales</taxon>
        <taxon>Listeriaceae</taxon>
        <taxon>Listeria</taxon>
    </lineage>
</organism>
<reference evidence="3" key="1">
    <citation type="journal article" date="2011" name="Infect. Genet. Evol.">
        <title>Recombination and positive selection contributed to the evolution of Listeria monocytogenes lineages III and IV, two distinct and well supported uncommon L. monocytogenes lineages.</title>
        <authorList>
            <person name="Tsai Y.H."/>
            <person name="Maron S.B."/>
            <person name="McGann P."/>
            <person name="Nightingale K.K."/>
            <person name="Wiedmann M."/>
            <person name="Orsi R.H."/>
        </authorList>
    </citation>
    <scope>NUCLEOTIDE SEQUENCE</scope>
    <source>
        <strain evidence="3">FSL F2-086</strain>
    </source>
</reference>
<evidence type="ECO:0000256" key="1">
    <source>
        <dbReference type="SAM" id="MobiDB-lite"/>
    </source>
</evidence>
<feature type="compositionally biased region" description="Polar residues" evidence="1">
    <location>
        <begin position="187"/>
        <end position="204"/>
    </location>
</feature>
<dbReference type="Pfam" id="PF05058">
    <property type="entry name" value="ActA"/>
    <property type="match status" value="1"/>
</dbReference>
<keyword evidence="2" id="KW-1133">Transmembrane helix</keyword>
<feature type="region of interest" description="Disordered" evidence="1">
    <location>
        <begin position="336"/>
        <end position="416"/>
    </location>
</feature>
<feature type="transmembrane region" description="Helical" evidence="2">
    <location>
        <begin position="576"/>
        <end position="595"/>
    </location>
</feature>
<reference evidence="3" key="2">
    <citation type="submission" date="2011-03" db="EMBL/GenBank/DDBJ databases">
        <authorList>
            <person name="Tsai Y.-H.L."/>
            <person name="Maron S.B."/>
            <person name="McGann P."/>
            <person name="Nightingale K.K."/>
            <person name="Wiedmann M."/>
            <person name="Orsi R.H."/>
        </authorList>
    </citation>
    <scope>NUCLEOTIDE SEQUENCE</scope>
    <source>
        <strain evidence="3">FSL F2-086</strain>
    </source>
</reference>
<feature type="region of interest" description="Disordered" evidence="1">
    <location>
        <begin position="119"/>
        <end position="204"/>
    </location>
</feature>
<protein>
    <submittedName>
        <fullName evidence="3">ActA</fullName>
    </submittedName>
</protein>
<feature type="compositionally biased region" description="Basic and acidic residues" evidence="1">
    <location>
        <begin position="385"/>
        <end position="395"/>
    </location>
</feature>
<dbReference type="InterPro" id="IPR007752">
    <property type="entry name" value="Virulence_actor_ActA"/>
</dbReference>
<keyword evidence="2" id="KW-0472">Membrane</keyword>
<feature type="compositionally biased region" description="Basic and acidic residues" evidence="1">
    <location>
        <begin position="517"/>
        <end position="534"/>
    </location>
</feature>